<dbReference type="AlphaFoldDB" id="A0AAD3CQJ6"/>
<name>A0AAD3CQJ6_9STRA</name>
<gene>
    <name evidence="2" type="ORF">CTEN210_05450</name>
</gene>
<accession>A0AAD3CQJ6</accession>
<evidence type="ECO:0000313" key="3">
    <source>
        <dbReference type="Proteomes" id="UP001054902"/>
    </source>
</evidence>
<evidence type="ECO:0000313" key="2">
    <source>
        <dbReference type="EMBL" id="GFH48974.1"/>
    </source>
</evidence>
<keyword evidence="3" id="KW-1185">Reference proteome</keyword>
<sequence>MPDKDGTAVLTKVKGRKRDAAGNPVGEANENPILDTRVYELEFPDGRIEEYAVNMIAENLFEQADEDGWDSGIIEEFLDIRKDDSIAVPKEQGTYCNSAGIERNVVTTKGWEVQVKWRDKSTSWISLKDAKEGDPLGLAEFAVALKVQDEPAFKWWIKHALRQRARLISRLKSNVIRKGKTKFGI</sequence>
<organism evidence="2 3">
    <name type="scientific">Chaetoceros tenuissimus</name>
    <dbReference type="NCBI Taxonomy" id="426638"/>
    <lineage>
        <taxon>Eukaryota</taxon>
        <taxon>Sar</taxon>
        <taxon>Stramenopiles</taxon>
        <taxon>Ochrophyta</taxon>
        <taxon>Bacillariophyta</taxon>
        <taxon>Coscinodiscophyceae</taxon>
        <taxon>Chaetocerotophycidae</taxon>
        <taxon>Chaetocerotales</taxon>
        <taxon>Chaetocerotaceae</taxon>
        <taxon>Chaetoceros</taxon>
    </lineage>
</organism>
<protein>
    <submittedName>
        <fullName evidence="2">Pol protein</fullName>
    </submittedName>
</protein>
<proteinExistence type="predicted"/>
<reference evidence="2 3" key="1">
    <citation type="journal article" date="2021" name="Sci. Rep.">
        <title>The genome of the diatom Chaetoceros tenuissimus carries an ancient integrated fragment of an extant virus.</title>
        <authorList>
            <person name="Hongo Y."/>
            <person name="Kimura K."/>
            <person name="Takaki Y."/>
            <person name="Yoshida Y."/>
            <person name="Baba S."/>
            <person name="Kobayashi G."/>
            <person name="Nagasaki K."/>
            <person name="Hano T."/>
            <person name="Tomaru Y."/>
        </authorList>
    </citation>
    <scope>NUCLEOTIDE SEQUENCE [LARGE SCALE GENOMIC DNA]</scope>
    <source>
        <strain evidence="2 3">NIES-3715</strain>
    </source>
</reference>
<feature type="region of interest" description="Disordered" evidence="1">
    <location>
        <begin position="1"/>
        <end position="29"/>
    </location>
</feature>
<evidence type="ECO:0000256" key="1">
    <source>
        <dbReference type="SAM" id="MobiDB-lite"/>
    </source>
</evidence>
<dbReference type="Proteomes" id="UP001054902">
    <property type="component" value="Unassembled WGS sequence"/>
</dbReference>
<dbReference type="EMBL" id="BLLK01000029">
    <property type="protein sequence ID" value="GFH48974.1"/>
    <property type="molecule type" value="Genomic_DNA"/>
</dbReference>
<comment type="caution">
    <text evidence="2">The sequence shown here is derived from an EMBL/GenBank/DDBJ whole genome shotgun (WGS) entry which is preliminary data.</text>
</comment>